<reference evidence="2 3" key="1">
    <citation type="journal article" date="2012" name="J. Bacteriol.">
        <title>Draft Genome Sequence of the Extremely Halophilic Archaeon Halogranum salarium B-1T.</title>
        <authorList>
            <person name="Kim K.K."/>
            <person name="Lee K.C."/>
            <person name="Lee J.S."/>
        </authorList>
    </citation>
    <scope>NUCLEOTIDE SEQUENCE [LARGE SCALE GENOMIC DNA]</scope>
    <source>
        <strain evidence="2 3">B-1</strain>
    </source>
</reference>
<dbReference type="AlphaFoldDB" id="J3EY99"/>
<dbReference type="OrthoDB" id="238714at2157"/>
<name>J3EY99_9EURY</name>
<protein>
    <submittedName>
        <fullName evidence="2">Uncharacterized protein</fullName>
    </submittedName>
</protein>
<dbReference type="Proteomes" id="UP000007813">
    <property type="component" value="Unassembled WGS sequence"/>
</dbReference>
<proteinExistence type="predicted"/>
<comment type="caution">
    <text evidence="2">The sequence shown here is derived from an EMBL/GenBank/DDBJ whole genome shotgun (WGS) entry which is preliminary data.</text>
</comment>
<evidence type="ECO:0000256" key="1">
    <source>
        <dbReference type="SAM" id="Phobius"/>
    </source>
</evidence>
<feature type="transmembrane region" description="Helical" evidence="1">
    <location>
        <begin position="12"/>
        <end position="31"/>
    </location>
</feature>
<accession>J3EY99</accession>
<dbReference type="RefSeq" id="WP_009365984.1">
    <property type="nucleotide sequence ID" value="NZ_ALJD01000003.1"/>
</dbReference>
<keyword evidence="1" id="KW-1133">Transmembrane helix</keyword>
<keyword evidence="1" id="KW-0472">Membrane</keyword>
<dbReference type="EMBL" id="ALJD01000003">
    <property type="protein sequence ID" value="EJN60267.1"/>
    <property type="molecule type" value="Genomic_DNA"/>
</dbReference>
<sequence length="328" mass="35504">MADVNGESRAQLFLVGALSLAVVFVVLALILNSAIYTENLATRGTDNADGREITQFQHDVEQGVGGLVAFANRNRAGYTDQTTVLQGGVGEIRSLSQAFNVEHGRVVSVEYVGITEGTEARQYSERQFTNDSDSSTWVAAAGVDEVRSFNQTVNPVSLTDTDLSTLSGDPFFVSFEDEDDGDVTNDWRVYLYQDVSESEMYVGVVSPSGAKHSCGPYPYTEEDRVNVSITGSTVAGQRCPPLDFTDDLSGPYDIEYHEGDSAVGTYRFVVDQDRGTFTGNLPSSSYQGDAGDPTSREVLYSATVRVTYHSSNSLYETEVTAIPGETDA</sequence>
<dbReference type="eggNOG" id="arCOG07777">
    <property type="taxonomic scope" value="Archaea"/>
</dbReference>
<gene>
    <name evidence="2" type="ORF">HSB1_08700</name>
</gene>
<evidence type="ECO:0000313" key="2">
    <source>
        <dbReference type="EMBL" id="EJN60267.1"/>
    </source>
</evidence>
<evidence type="ECO:0000313" key="3">
    <source>
        <dbReference type="Proteomes" id="UP000007813"/>
    </source>
</evidence>
<keyword evidence="1" id="KW-0812">Transmembrane</keyword>
<organism evidence="2 3">
    <name type="scientific">Halogranum salarium B-1</name>
    <dbReference type="NCBI Taxonomy" id="1210908"/>
    <lineage>
        <taxon>Archaea</taxon>
        <taxon>Methanobacteriati</taxon>
        <taxon>Methanobacteriota</taxon>
        <taxon>Stenosarchaea group</taxon>
        <taxon>Halobacteria</taxon>
        <taxon>Halobacteriales</taxon>
        <taxon>Haloferacaceae</taxon>
    </lineage>
</organism>